<protein>
    <recommendedName>
        <fullName evidence="8">Exportin-4</fullName>
    </recommendedName>
</protein>
<evidence type="ECO:0000259" key="9">
    <source>
        <dbReference type="PROSITE" id="PS50166"/>
    </source>
</evidence>
<evidence type="ECO:0000256" key="7">
    <source>
        <dbReference type="ARBA" id="ARBA00023242"/>
    </source>
</evidence>
<feature type="domain" description="Importin N-terminal" evidence="9">
    <location>
        <begin position="31"/>
        <end position="97"/>
    </location>
</feature>
<dbReference type="GO" id="GO:0005643">
    <property type="term" value="C:nuclear pore"/>
    <property type="evidence" value="ECO:0007669"/>
    <property type="project" value="TreeGrafter"/>
</dbReference>
<keyword evidence="6" id="KW-0653">Protein transport</keyword>
<keyword evidence="7" id="KW-0539">Nucleus</keyword>
<comment type="subcellular location">
    <subcellularLocation>
        <location evidence="2">Cytoplasm</location>
    </subcellularLocation>
    <subcellularLocation>
        <location evidence="1">Nucleus</location>
    </subcellularLocation>
</comment>
<dbReference type="InterPro" id="IPR016024">
    <property type="entry name" value="ARM-type_fold"/>
</dbReference>
<evidence type="ECO:0000313" key="10">
    <source>
        <dbReference type="EMBL" id="VEN57417.1"/>
    </source>
</evidence>
<dbReference type="OrthoDB" id="5548448at2759"/>
<dbReference type="GO" id="GO:0005049">
    <property type="term" value="F:nuclear export signal receptor activity"/>
    <property type="evidence" value="ECO:0007669"/>
    <property type="project" value="InterPro"/>
</dbReference>
<evidence type="ECO:0000256" key="2">
    <source>
        <dbReference type="ARBA" id="ARBA00004496"/>
    </source>
</evidence>
<keyword evidence="11" id="KW-1185">Reference proteome</keyword>
<evidence type="ECO:0000256" key="1">
    <source>
        <dbReference type="ARBA" id="ARBA00004123"/>
    </source>
</evidence>
<dbReference type="InterPro" id="IPR011989">
    <property type="entry name" value="ARM-like"/>
</dbReference>
<evidence type="ECO:0000256" key="5">
    <source>
        <dbReference type="ARBA" id="ARBA00022490"/>
    </source>
</evidence>
<keyword evidence="4" id="KW-0813">Transport</keyword>
<dbReference type="PANTHER" id="PTHR12596">
    <property type="entry name" value="EXPORTIN 4,7-RELATED"/>
    <property type="match status" value="1"/>
</dbReference>
<proteinExistence type="inferred from homology"/>
<dbReference type="GO" id="GO:0006611">
    <property type="term" value="P:protein export from nucleus"/>
    <property type="evidence" value="ECO:0007669"/>
    <property type="project" value="TreeGrafter"/>
</dbReference>
<reference evidence="10 11" key="1">
    <citation type="submission" date="2019-01" db="EMBL/GenBank/DDBJ databases">
        <authorList>
            <person name="Sayadi A."/>
        </authorList>
    </citation>
    <scope>NUCLEOTIDE SEQUENCE [LARGE SCALE GENOMIC DNA]</scope>
</reference>
<evidence type="ECO:0000256" key="4">
    <source>
        <dbReference type="ARBA" id="ARBA00022448"/>
    </source>
</evidence>
<dbReference type="Proteomes" id="UP000410492">
    <property type="component" value="Unassembled WGS sequence"/>
</dbReference>
<evidence type="ECO:0000256" key="8">
    <source>
        <dbReference type="ARBA" id="ARBA00040444"/>
    </source>
</evidence>
<evidence type="ECO:0000313" key="11">
    <source>
        <dbReference type="Proteomes" id="UP000410492"/>
    </source>
</evidence>
<sequence>MTDQIIAELESAANIIMAPPNVVTNEQRHTAESIFLDFRKTKSPYNICREILEKSGNPYVMFEAAEVMKNAIIREWGFLLDSDKVSLRQYLFEYVITHETPPYVRERILQVIAIMVKRSSIDDNGRERGNLLREVENLIVNSEPQKKILGCNIIIHLMQEYATTVKSTDVGLSWEVHFKAKKQFQATDLKRIFQFTIYLLTEVGKSDMPFADNMVELVGHLLKILEMVLTWGYVSPLLPKKLIGIYEAVYEADVAPALKLPESWAEYVFNPDLLPLMFQIYWKVRDNDQLSHPALACLVQLASLSGRVMLEDEPRMRYLHSYLKAFFNLVSNVTIKSRESVGIANIVKKLIIFFSQDILKLTKHIKDTLLDEFTRLTCHFCEGAALEEAQEEDRNFSDAFDGMLEAWTSILQEFGPATVDNNLSDCAKRVFEKYVQCRLAPPDGCRRPQPDVEKGEETDDSDKELYKDQLQAIGLFGRAIAGSSVPLLFNLLESRTSTLFNSFQEIRNRTLSIGEASGLDTLYEDIHWILLIAGQVLCFDREGNETMMIPSEIIRYSIDCCSRGQCTVEASLQALQLAENNSIMPADFEKCDHIIRLFFDVMKLCYVEDYVISSGMKQFLSPELGSTIMWFLNRFCVNYLTPIESYYTEMSPTILGCLGVDTEGAQLVIRYVLKKIQSNVYYFQSETQLLQETIDCFCHIVSNKHKSIHIVNTTSLRQLVVLCESLEPGTMPQNGFRGMYRGFSLCGACLSAEPERMRSYFVGIMGSLQTRFEAVCTIQGGLASKAEDQRTLVVIVDLLEAFIGLAKGALMPTATLLFEFLAPILNEMHAFMSAFNNYHVIVQLILELFGQVAKYMLCYLSPMDSKRLYESALATVQTYAKCNMNRFTTESFAEDTSFQDLVLVLELLTFIISKDCFDLCVTSNDEEITVTASDVSLFGLSFILPLMSMDLLKYPSLCMQYYRLLVLVNDIYPEKICGLPQDLLQNLLKSIEFGLTEFGSDIVQICLDFLLGMASYVYRHKLVNTPLYAGLRPFLKILIDLTLTHQINSDLMSTASASIYALICCYQEDYRALVESLLQMQSDPMTRERLAAAFNNLVLNVEMNCERVPKLRFRDNFDKFIANVHGFLLIK</sequence>
<dbReference type="InterPro" id="IPR044189">
    <property type="entry name" value="XPO4/7-like"/>
</dbReference>
<dbReference type="SUPFAM" id="SSF48371">
    <property type="entry name" value="ARM repeat"/>
    <property type="match status" value="1"/>
</dbReference>
<keyword evidence="5" id="KW-0963">Cytoplasm</keyword>
<dbReference type="EMBL" id="CAACVG010011146">
    <property type="protein sequence ID" value="VEN57417.1"/>
    <property type="molecule type" value="Genomic_DNA"/>
</dbReference>
<accession>A0A653DDJ1</accession>
<dbReference type="PANTHER" id="PTHR12596:SF1">
    <property type="entry name" value="EXPORTIN-4"/>
    <property type="match status" value="1"/>
</dbReference>
<dbReference type="Gene3D" id="1.25.10.10">
    <property type="entry name" value="Leucine-rich Repeat Variant"/>
    <property type="match status" value="2"/>
</dbReference>
<dbReference type="PROSITE" id="PS50166">
    <property type="entry name" value="IMPORTIN_B_NT"/>
    <property type="match status" value="1"/>
</dbReference>
<dbReference type="GO" id="GO:0031267">
    <property type="term" value="F:small GTPase binding"/>
    <property type="evidence" value="ECO:0007669"/>
    <property type="project" value="InterPro"/>
</dbReference>
<dbReference type="InterPro" id="IPR001494">
    <property type="entry name" value="Importin-beta_N"/>
</dbReference>
<dbReference type="GO" id="GO:0005737">
    <property type="term" value="C:cytoplasm"/>
    <property type="evidence" value="ECO:0007669"/>
    <property type="project" value="UniProtKB-SubCell"/>
</dbReference>
<dbReference type="AlphaFoldDB" id="A0A653DDJ1"/>
<gene>
    <name evidence="10" type="ORF">CALMAC_LOCUS16046</name>
</gene>
<evidence type="ECO:0000256" key="6">
    <source>
        <dbReference type="ARBA" id="ARBA00022927"/>
    </source>
</evidence>
<comment type="similarity">
    <text evidence="3">Belongs to the exportin family.</text>
</comment>
<organism evidence="10 11">
    <name type="scientific">Callosobruchus maculatus</name>
    <name type="common">Southern cowpea weevil</name>
    <name type="synonym">Pulse bruchid</name>
    <dbReference type="NCBI Taxonomy" id="64391"/>
    <lineage>
        <taxon>Eukaryota</taxon>
        <taxon>Metazoa</taxon>
        <taxon>Ecdysozoa</taxon>
        <taxon>Arthropoda</taxon>
        <taxon>Hexapoda</taxon>
        <taxon>Insecta</taxon>
        <taxon>Pterygota</taxon>
        <taxon>Neoptera</taxon>
        <taxon>Endopterygota</taxon>
        <taxon>Coleoptera</taxon>
        <taxon>Polyphaga</taxon>
        <taxon>Cucujiformia</taxon>
        <taxon>Chrysomeloidea</taxon>
        <taxon>Chrysomelidae</taxon>
        <taxon>Bruchinae</taxon>
        <taxon>Bruchini</taxon>
        <taxon>Callosobruchus</taxon>
    </lineage>
</organism>
<name>A0A653DDJ1_CALMS</name>
<evidence type="ECO:0000256" key="3">
    <source>
        <dbReference type="ARBA" id="ARBA00009466"/>
    </source>
</evidence>